<evidence type="ECO:0000256" key="6">
    <source>
        <dbReference type="ARBA" id="ARBA00012483"/>
    </source>
</evidence>
<comment type="subcellular location">
    <subcellularLocation>
        <location evidence="3">Cytoplasm</location>
        <location evidence="3">Cytosol</location>
    </subcellularLocation>
    <subcellularLocation>
        <location evidence="2">Lipid droplet</location>
    </subcellularLocation>
</comment>
<evidence type="ECO:0000256" key="20">
    <source>
        <dbReference type="ARBA" id="ARBA00023268"/>
    </source>
</evidence>
<dbReference type="EC" id="2.3.2.27" evidence="6"/>
<evidence type="ECO:0000256" key="15">
    <source>
        <dbReference type="ARBA" id="ARBA00022801"/>
    </source>
</evidence>
<evidence type="ECO:0000256" key="18">
    <source>
        <dbReference type="ARBA" id="ARBA00022859"/>
    </source>
</evidence>
<comment type="catalytic activity">
    <reaction evidence="21">
        <text>ATP + H2O = ADP + phosphate + H(+)</text>
        <dbReference type="Rhea" id="RHEA:13065"/>
        <dbReference type="ChEBI" id="CHEBI:15377"/>
        <dbReference type="ChEBI" id="CHEBI:15378"/>
        <dbReference type="ChEBI" id="CHEBI:30616"/>
        <dbReference type="ChEBI" id="CHEBI:43474"/>
        <dbReference type="ChEBI" id="CHEBI:456216"/>
    </reaction>
    <physiologicalReaction direction="left-to-right" evidence="21">
        <dbReference type="Rhea" id="RHEA:13066"/>
    </physiologicalReaction>
</comment>
<feature type="domain" description="RZ-type" evidence="25">
    <location>
        <begin position="4188"/>
        <end position="4258"/>
    </location>
</feature>
<dbReference type="GO" id="GO:0016020">
    <property type="term" value="C:membrane"/>
    <property type="evidence" value="ECO:0007669"/>
    <property type="project" value="TreeGrafter"/>
</dbReference>
<evidence type="ECO:0000256" key="10">
    <source>
        <dbReference type="ARBA" id="ARBA00022679"/>
    </source>
</evidence>
<dbReference type="Proteomes" id="UP000579812">
    <property type="component" value="Unassembled WGS sequence"/>
</dbReference>
<keyword evidence="10" id="KW-0808">Transferase</keyword>
<dbReference type="GO" id="GO:0005524">
    <property type="term" value="F:ATP binding"/>
    <property type="evidence" value="ECO:0007669"/>
    <property type="project" value="UniProtKB-KW"/>
</dbReference>
<comment type="similarity">
    <text evidence="5">Belongs to the AAA ATPase family.</text>
</comment>
<evidence type="ECO:0000313" key="27">
    <source>
        <dbReference type="Proteomes" id="UP000579812"/>
    </source>
</evidence>
<keyword evidence="12" id="KW-0547">Nucleotide-binding</keyword>
<evidence type="ECO:0000256" key="11">
    <source>
        <dbReference type="ARBA" id="ARBA00022723"/>
    </source>
</evidence>
<dbReference type="InterPro" id="IPR027417">
    <property type="entry name" value="P-loop_NTPase"/>
</dbReference>
<evidence type="ECO:0000256" key="8">
    <source>
        <dbReference type="ARBA" id="ARBA00022657"/>
    </source>
</evidence>
<dbReference type="Gene3D" id="3.40.50.300">
    <property type="entry name" value="P-loop containing nucleotide triphosphate hydrolases"/>
    <property type="match status" value="2"/>
</dbReference>
<dbReference type="EMBL" id="JAAMOB010000003">
    <property type="protein sequence ID" value="KAF4115057.1"/>
    <property type="molecule type" value="Genomic_DNA"/>
</dbReference>
<dbReference type="GO" id="GO:0008270">
    <property type="term" value="F:zinc ion binding"/>
    <property type="evidence" value="ECO:0007669"/>
    <property type="project" value="UniProtKB-KW"/>
</dbReference>
<keyword evidence="18" id="KW-0391">Immunity</keyword>
<evidence type="ECO:0000256" key="5">
    <source>
        <dbReference type="ARBA" id="ARBA00006914"/>
    </source>
</evidence>
<evidence type="ECO:0000259" key="25">
    <source>
        <dbReference type="PROSITE" id="PS51981"/>
    </source>
</evidence>
<dbReference type="Gene3D" id="3.30.40.10">
    <property type="entry name" value="Zinc/RING finger domain, C3HC4 (zinc finger)"/>
    <property type="match status" value="1"/>
</dbReference>
<protein>
    <recommendedName>
        <fullName evidence="6">RING-type E3 ubiquitin transferase</fullName>
        <ecNumber evidence="6">2.3.2.27</ecNumber>
    </recommendedName>
</protein>
<evidence type="ECO:0000256" key="2">
    <source>
        <dbReference type="ARBA" id="ARBA00004502"/>
    </source>
</evidence>
<dbReference type="GO" id="GO:0061630">
    <property type="term" value="F:ubiquitin protein ligase activity"/>
    <property type="evidence" value="ECO:0007669"/>
    <property type="project" value="UniProtKB-EC"/>
</dbReference>
<dbReference type="InterPro" id="IPR003593">
    <property type="entry name" value="AAA+_ATPase"/>
</dbReference>
<evidence type="ECO:0000256" key="16">
    <source>
        <dbReference type="ARBA" id="ARBA00022833"/>
    </source>
</evidence>
<evidence type="ECO:0000256" key="19">
    <source>
        <dbReference type="ARBA" id="ARBA00023098"/>
    </source>
</evidence>
<dbReference type="PROSITE" id="PS51981">
    <property type="entry name" value="ZF_RZ"/>
    <property type="match status" value="1"/>
</dbReference>
<dbReference type="FunFam" id="3.40.50.300:FF:000804">
    <property type="entry name" value="E3 ubiquitin-protein ligase RNF213"/>
    <property type="match status" value="1"/>
</dbReference>
<comment type="catalytic activity">
    <reaction evidence="1">
        <text>S-ubiquitinyl-[E2 ubiquitin-conjugating enzyme]-L-cysteine + [acceptor protein]-L-lysine = [E2 ubiquitin-conjugating enzyme]-L-cysteine + N(6)-ubiquitinyl-[acceptor protein]-L-lysine.</text>
        <dbReference type="EC" id="2.3.2.27"/>
    </reaction>
</comment>
<comment type="pathway">
    <text evidence="4">Protein modification; protein ubiquitination.</text>
</comment>
<dbReference type="PROSITE" id="PS50089">
    <property type="entry name" value="ZF_RING_2"/>
    <property type="match status" value="1"/>
</dbReference>
<reference evidence="26 27" key="1">
    <citation type="submission" date="2020-04" db="EMBL/GenBank/DDBJ databases">
        <title>Chromosome-level genome assembly of a cyprinid fish Onychostoma macrolepis by integration of Nanopore Sequencing, Bionano and Hi-C technology.</title>
        <authorList>
            <person name="Wang D."/>
        </authorList>
    </citation>
    <scope>NUCLEOTIDE SEQUENCE [LARGE SCALE GENOMIC DNA]</scope>
    <source>
        <strain evidence="26">SWU-2019</strain>
        <tissue evidence="26">Muscle</tissue>
    </source>
</reference>
<evidence type="ECO:0000256" key="9">
    <source>
        <dbReference type="ARBA" id="ARBA00022677"/>
    </source>
</evidence>
<evidence type="ECO:0000256" key="23">
    <source>
        <dbReference type="SAM" id="MobiDB-lite"/>
    </source>
</evidence>
<keyword evidence="8" id="KW-0037">Angiogenesis</keyword>
<keyword evidence="17" id="KW-0067">ATP-binding</keyword>
<gene>
    <name evidence="26" type="ORF">G5714_002546</name>
</gene>
<keyword evidence="7" id="KW-0963">Cytoplasm</keyword>
<keyword evidence="16" id="KW-0862">Zinc</keyword>
<accession>A0A7J6D725</accession>
<evidence type="ECO:0000256" key="14">
    <source>
        <dbReference type="ARBA" id="ARBA00022786"/>
    </source>
</evidence>
<keyword evidence="9" id="KW-0551">Lipid droplet</keyword>
<evidence type="ECO:0000256" key="12">
    <source>
        <dbReference type="ARBA" id="ARBA00022741"/>
    </source>
</evidence>
<proteinExistence type="inferred from homology"/>
<dbReference type="SUPFAM" id="SSF52540">
    <property type="entry name" value="P-loop containing nucleoside triphosphate hydrolases"/>
    <property type="match status" value="2"/>
</dbReference>
<keyword evidence="19" id="KW-0443">Lipid metabolism</keyword>
<dbReference type="InterPro" id="IPR001841">
    <property type="entry name" value="Znf_RING"/>
</dbReference>
<keyword evidence="27" id="KW-1185">Reference proteome</keyword>
<dbReference type="InterPro" id="IPR013083">
    <property type="entry name" value="Znf_RING/FYVE/PHD"/>
</dbReference>
<dbReference type="PANTHER" id="PTHR22605">
    <property type="entry name" value="RZ-TYPE DOMAIN-CONTAINING PROTEIN"/>
    <property type="match status" value="1"/>
</dbReference>
<feature type="region of interest" description="Disordered" evidence="23">
    <location>
        <begin position="23"/>
        <end position="154"/>
    </location>
</feature>
<evidence type="ECO:0000313" key="26">
    <source>
        <dbReference type="EMBL" id="KAF4115057.1"/>
    </source>
</evidence>
<keyword evidence="20" id="KW-0511">Multifunctional enzyme</keyword>
<evidence type="ECO:0000256" key="17">
    <source>
        <dbReference type="ARBA" id="ARBA00022840"/>
    </source>
</evidence>
<evidence type="ECO:0000256" key="22">
    <source>
        <dbReference type="PROSITE-ProRule" id="PRU00175"/>
    </source>
</evidence>
<dbReference type="InterPro" id="IPR031248">
    <property type="entry name" value="RNF213"/>
</dbReference>
<organism evidence="26 27">
    <name type="scientific">Onychostoma macrolepis</name>
    <dbReference type="NCBI Taxonomy" id="369639"/>
    <lineage>
        <taxon>Eukaryota</taxon>
        <taxon>Metazoa</taxon>
        <taxon>Chordata</taxon>
        <taxon>Craniata</taxon>
        <taxon>Vertebrata</taxon>
        <taxon>Euteleostomi</taxon>
        <taxon>Actinopterygii</taxon>
        <taxon>Neopterygii</taxon>
        <taxon>Teleostei</taxon>
        <taxon>Ostariophysi</taxon>
        <taxon>Cypriniformes</taxon>
        <taxon>Cyprinidae</taxon>
        <taxon>Acrossocheilinae</taxon>
        <taxon>Onychostoma</taxon>
    </lineage>
</organism>
<evidence type="ECO:0000256" key="4">
    <source>
        <dbReference type="ARBA" id="ARBA00004906"/>
    </source>
</evidence>
<sequence>MKCPECNQESSENAKFCSECGNKLSSLSNQTAPNNSQDEFQSPLNIPHDTDKEKTLKRNLKRDFRPESEVLDDQNASISTTRPNEDIINSNSKKKKNHGSSVDSLVKAEHRQAQQTAHGKKNFAADQKCNESKNNESQSVAPPKRNPAAKQQTSSSDKITIYFHAVLSKDFNFNLENDFICIRAGGHIDNWENDLVQLSVSRDLGEHGFLVEGKFVCKQTEAKDVYIPYKYVVHKAKKKNNYELHYEYIYKLDSKETTNRCLFVKSHLLNDEGEWHQYDDIICSEPSKNILNRVMEWWSEQKGKIIEGREIAGSVMLETIFDLLRSWSKTNLKNFVCQLQQFYEVYSNPFVFEKKKTNWGSLDYGEKDVRQLLKGFMLKWVTPDLQKGNQEKSALIKEPLNAALIMLYVWRWYSLDLDGGTLSRLCTALCLPELPEEGFRSFWTDTTESFSLINTLSDMAEALINRVREENASNWIIVIPLLHLLKGTSKPFQPVFDQITQSEQSWAGLQGLKSAHVQDRRLMLNLMKTHRHLVEIDRLLARSWMYLMTVDELVKCSSYIQAELLDILLIFTMKCPKEISNSASTSILKIMEHIQSNLIEQRYRCLNEDYGIQCIQAAYKLLEKICKKDRKTDIPVACMNLVASVSDFAQTTQQTDSFSEKTYELLSDAKQTIRAWIGQTFRAKLLKKSYLSTVSFTPEIEMWNNIITIDFISKDFTKEWRETFTQDFEGKYQQEVHLDQIEVYCSKIEELNVSQPLLVGSVEKCALQAVTAICQAKSERQLFERLNKFRINWKIKSLVSTIILNSWPRDSKGTYLENEEVVLKHLLGWTAAKNIFELHGADEKLINQLSEDAKKKFDMAFSLFKNISNQLVTGKIKIKLLNHILQKSSAFFELLNLDCFCENSKDMDTKAMKRLLDCRQEEVNAIYHELSLVDALITMCRNLQKHARVDFEGLEDKRHIDIDEMNLDKFLDVHLLNQIRSAKSIVVNYFELEDDVRSMAEVLNTFKDSYIFKMCWKNEATKFAKDNEAIPPAGDLVITPKKLQRDIFKPCHNAYKNIYTGLKDGTITFENIDVTFSAYKGKYEKLAEEVAIVCKLDRCDDQGWVQTRIHQIEQYHELHLAIESAQVVKMVKEMLCPQGDFHVLEKLLVTTHLDFKKEHLDRIDNELVQAKIVLVDITEHRRLCLQELGLRKNFIMWIKEALRDINELTVFVDLASISAGENDLEVDRVACFHDAVFGYSSMLYDLKPDADFKHFKEMLKKLWKAFDNDPNLPKKLRDSARHLEWLKTVKDSHGSVETSSLSLASAINMNGVYIISVQNQKKLCLEGILKLHITEEHDEGCETRIYSFEDLRELQNKLMLMSGKGDQGQREVNRFAEVFTSVQRLASAYMDLFVAGNPLFREWEAKVTCKNKEACIIMDTHLGNDVSVMVKGEVTEQLPEVCKKMESCLNFWKAFMDKQRSQYYYLNYFTSEQVVYLCSQLTQKNVTDMKDQVLVMLSFIKPNCSFLDVTQAWHKMSKINYEQNDDLEFQTFVENDLNTEEPCLLSDNLASQLKHANGSEKLCMIWNAYMRDMKNFLPDCLDVRGLGCLLEILAKSEYEGDSSQDEKTSNIQRELPSGMFNGRPNLIICPSEEILITCISIYMSSKNEPLPTYDEVLLCSASTPYEEVELFLRRCLSAGYRGKKIYTMLYVDQLSYEVSCKVEQFFQHQKAQIRNDYRLVLVCSSNREHAYLPSAFSQFRLHLVAQEPIVSIQQYLGRHFTVPAELSSAAAVFKHRQFVGVVFSDRSGVGKSLYIKRMYEKLKTITKKPSQLKSIRLIEPRVDENVILRSLHDSSKKNELSVYHFDITTMVKRGLHEFLFRLLILGYLMDLQGNMWKSSNKHLYVIEIVRPDGSTSQSDRKAGAKVLSSFLDVFPSVYCRPPKEVFELEMRIQENPSFKEGKGDDPLMDDQEFRSEAYQRPYQYLQRFHNGYNLDSFKYKGTEGTHVKCLQMLFVYCGIVDPSWAELRNFAWFLNLQLRDCENSVFCDVSIIGDILFGFKTFVVDFMILMAKDFATPSLSISDQSPGRLQSVFSSANEEDLAPFRIRKRWESEPHPYIFFNDDHESMTFIGFHLQPNGQKRIDAIDPSTKRVIKQNIMTRELYEGLKLQGVPFNINFDQLPRLEKIERLSRVLGIRSPTDPDETYELTTDNMLKMLAIHIRFRCGIPVIIMGETGCGKTRLIKFLCEMHRSGVATDNMKLVKVHGGTSSNMIYTKVREAEDMALKNKKDHGFDSVLFFDEANTTEAIGSIKEILCDNNAEGQNLTSDTGLQIIAACNPYRKHTDVMIKRLESAGLGYRVRAEETAEKLGSIPLRQLVYRVHALPPSMIPLVWDFGQLNNHTEKMYIKQIVERVVKTHSIDSNYITTITDVLSASQMYMRTRQDECSFVSLRDVERCMQVFGWFYKNHPMLLLELDQFESIQRTQRNEQHQTDTNKRNPVLWSILMAVSVCYHACLEDKEKYRKEICRYLPECSPKKVMQEISVIQDLFLSGVPLGETIARNNALKENVFMMVICIELRIPLFLVGKPGSSKSLSKTLVADGMQGQAAHSDLFKKLKQIHLVSFQCSPHSTPDGIINTFKQCARFQEGKNLKEYVSVVVLDEIGLAEDSQKMPLKTLHPLLEEGCTDDQTGPHKKVGFIGISNWALDPAKMNRGIFVSRGDPDEKELIQSAEGICSSDPMILERVRDYFQPFAQAYLNICNEQGKGFFAKATDQKPNAEQIVKAVLRNFSGKDNVDAVTVFTSELNIKPKLENISPFELVRENITTIGQDEECRYLLVLTKNYAALRILQQMFFTDQCQPEIIFGSSFPKDQEYTQICRNINRVKVCMETGQTILLLNLQNLYESLYDALNQYYVWLGGQKYVDLGLGTHRVKCRVHRDFRLIVIEEKDVVYKQFPIPLINRLEKHYLDINTILKSEQKDLVEKLEQWVESFIAAKSSHSVAPQAWCYRPADAFIGYHSDTCASVVLQVTEQLKGQISDSLKGILDEAKLIFLNCATPDAVVRLDCTSFSKVETEHLSRVYFEDQKHSSLADFILSQTQEAGHSHAFFTEVTTFSRLLTTAETEQLQNIVQNTELLSLQQFDMENSFLKTIRNYLENTIGDKILIIQTNFDESTQSLNFIASAKYASLNEINKFRKESNGKVFVYFITKLPRMDGGTSYVGFHGGPWKSVHIDDLRTLKDIISDIKVLQCLTISQLFEEKAEKADEPEAMKDEDMHTEEEKMELEDNTGLENVLDTNVLVRSCVQSAVGMLRDQTEGGTRSTKRVEILLLLLADNDTLQAEFIKALKKRLHSLLMAHDENTISAKSWVFKEALNIDALQEGGTFRHALWRRLQAVVTPFLAQLVSIIDRDCNLDLLLDRNADESLRKLWLDIFVDVTLLNVPYTRLDNNSEKTILVQNYIAVDSNVGCTMPFSWRIKDYLEELLVHTLKQEGHSLEQFEEIFWKIPLGRYISEATQKMQMEFFHRYLQDFISMTTKVTSVVNIELLCGALICGVNELRGSQDVHENEVISLPWVHAAYHHFKNRIQNLYRMISIEPQIAQMLLDNRCAREGTELVLDVYAAVACIESLEPQSLDEDVQSLAWLRRVKKLQVPVELVCCKESLRHYGEKGKQIVTNIQHGWRRIYSLALFVEHMLLGVEDVHLNLRPLVLDHTRRLAQVCQSALSSVHGDPQEPLSLPCEHVYCLTCIKQWLVPGQMLCYLCHHEVPDDFELKASETIRGLFSQNALFRKRCNAFFIDLVSTMCFKGSTPPSEDIIHHLLSFLMVESCSLPQIEGQDRRFLTKALSPFDDSVDKTPVVRSVVLKLLLKYSFDDVKHYLQRHLTEVEQSNITEETDKTELYSLYINCLEDSMHDRTQWHSVAEQQTCLQEETHFLLEFLHSDSVSVHTASIELLQQVARVRLCLDMAAVLLVNRVTSAGAQGDPSSVIPKFLNSVADLCCQSSNDWYRVYLIRKICSLNGIEYVQKLLPQEEFRWLFPQKIRELNHDDSQIDHYLACGLDYKTIRDAVAKAMIDCNINGMQKAIEDCDCTPMKKAVYLLMALFREVTSLYRNGNPDLHPKPEQRAVLEDCIRTTDVFVNDETKAFAEALVNDHLHALRVQPQTTDDSELLLVDVTVHMAAVLLCGNQLLLQPLQQLALSPNNMTASFIPTMPDDMLAAAQQVMKDVQWYSCPNGHPCIVGECGQPTQTGRCPECNAEIGGIDHKPVHGFKVMQIQGDRTQSGHILGDAQRRDQPDMQDTKNMSPAPFALLRLITHMSMLLGARNNPQSVIQIIKPAVPDPGLFLMTHLLKDMEQLSRALGKGVDDTVSTIHLTIHSLLEPRQTSQWPVPYDKNLSYKDARNGWEIAMNTDVITHQLKVLEQQLNKVNELIREDERVSSNPVMKLMFGKPELFLSSLPQNSLIHNSSIWSCRRKVSLLSLAHIVEQNSGRDTLPILWRFLQREAELRLVRFLPDILVLQKDLVKKFQNMTDLSFKTIGEFLDSHKEASLAWYKKCINIFLSTWNQLRVSLATTGEIKLPAEYTQEDLGLDADLQVLLPQRRGLGLCSTALVSYLIALHNDLVYTVEKYTGEESGYTVSPADLTELHVIRYEYERDLLPLILSNCQYSMECGQETLMEYDLPNIQQLIFTRFLQGKPLITLNGIPTVVNRQDINYEIIFMAVKGKVPQAPLQALTQDNLVKELQSYSDVCEALSTVELALGFLAMTGGEPHMQLGAYLKEVLQMTDNMAPHIFKALSRCSLKHCVALWQLLSSLKSETLLRLKGDPFKDICEEYKHPLQEEHKRRLTSFFAKSSAGAFLLEIHEFLLLVLKNPKATDTFRPDWGLKDTVVSYMERKDLDVPPEVDEFFPEEILLSQCIDTWKISALLRQERNQS</sequence>
<keyword evidence="15" id="KW-0378">Hydrolase</keyword>
<dbReference type="GO" id="GO:0002040">
    <property type="term" value="P:sprouting angiogenesis"/>
    <property type="evidence" value="ECO:0007669"/>
    <property type="project" value="TreeGrafter"/>
</dbReference>
<evidence type="ECO:0000259" key="24">
    <source>
        <dbReference type="PROSITE" id="PS50089"/>
    </source>
</evidence>
<dbReference type="InterPro" id="IPR017907">
    <property type="entry name" value="Znf_RING_CS"/>
</dbReference>
<feature type="domain" description="RING-type" evidence="24">
    <location>
        <begin position="3697"/>
        <end position="3741"/>
    </location>
</feature>
<dbReference type="GO" id="GO:0005730">
    <property type="term" value="C:nucleolus"/>
    <property type="evidence" value="ECO:0007669"/>
    <property type="project" value="TreeGrafter"/>
</dbReference>
<keyword evidence="14" id="KW-0833">Ubl conjugation pathway</keyword>
<dbReference type="PANTHER" id="PTHR22605:SF18">
    <property type="entry name" value="E3 UBIQUITIN-PROTEIN LIGASE RNF213-ALPHA"/>
    <property type="match status" value="1"/>
</dbReference>
<keyword evidence="11" id="KW-0479">Metal-binding</keyword>
<dbReference type="GO" id="GO:0005811">
    <property type="term" value="C:lipid droplet"/>
    <property type="evidence" value="ECO:0007669"/>
    <property type="project" value="UniProtKB-SubCell"/>
</dbReference>
<keyword evidence="13 22" id="KW-0863">Zinc-finger</keyword>
<dbReference type="FunFam" id="3.40.50.300:FF:000491">
    <property type="entry name" value="E3 ubiquitin-protein ligase RNF213"/>
    <property type="match status" value="1"/>
</dbReference>
<dbReference type="PROSITE" id="PS00518">
    <property type="entry name" value="ZF_RING_1"/>
    <property type="match status" value="1"/>
</dbReference>
<dbReference type="GO" id="GO:0005829">
    <property type="term" value="C:cytosol"/>
    <property type="evidence" value="ECO:0007669"/>
    <property type="project" value="UniProtKB-SubCell"/>
</dbReference>
<feature type="compositionally biased region" description="Basic and acidic residues" evidence="23">
    <location>
        <begin position="48"/>
        <end position="68"/>
    </location>
</feature>
<dbReference type="Pfam" id="PF20173">
    <property type="entry name" value="ZnF_RZ-type"/>
    <property type="match status" value="1"/>
</dbReference>
<dbReference type="SUPFAM" id="SSF57850">
    <property type="entry name" value="RING/U-box"/>
    <property type="match status" value="1"/>
</dbReference>
<dbReference type="GO" id="GO:2000051">
    <property type="term" value="P:negative regulation of non-canonical Wnt signaling pathway"/>
    <property type="evidence" value="ECO:0007669"/>
    <property type="project" value="TreeGrafter"/>
</dbReference>
<comment type="caution">
    <text evidence="26">The sequence shown here is derived from an EMBL/GenBank/DDBJ whole genome shotgun (WGS) entry which is preliminary data.</text>
</comment>
<evidence type="ECO:0000256" key="7">
    <source>
        <dbReference type="ARBA" id="ARBA00022490"/>
    </source>
</evidence>
<dbReference type="GO" id="GO:0006511">
    <property type="term" value="P:ubiquitin-dependent protein catabolic process"/>
    <property type="evidence" value="ECO:0007669"/>
    <property type="project" value="TreeGrafter"/>
</dbReference>
<dbReference type="GO" id="GO:0002376">
    <property type="term" value="P:immune system process"/>
    <property type="evidence" value="ECO:0007669"/>
    <property type="project" value="UniProtKB-KW"/>
</dbReference>
<dbReference type="SMART" id="SM00382">
    <property type="entry name" value="AAA"/>
    <property type="match status" value="2"/>
</dbReference>
<evidence type="ECO:0000256" key="1">
    <source>
        <dbReference type="ARBA" id="ARBA00000900"/>
    </source>
</evidence>
<evidence type="ECO:0000256" key="13">
    <source>
        <dbReference type="ARBA" id="ARBA00022771"/>
    </source>
</evidence>
<dbReference type="InterPro" id="IPR046439">
    <property type="entry name" value="ZF_RZ_dom"/>
</dbReference>
<feature type="compositionally biased region" description="Polar residues" evidence="23">
    <location>
        <begin position="23"/>
        <end position="44"/>
    </location>
</feature>
<evidence type="ECO:0000256" key="3">
    <source>
        <dbReference type="ARBA" id="ARBA00004514"/>
    </source>
</evidence>
<evidence type="ECO:0000256" key="21">
    <source>
        <dbReference type="ARBA" id="ARBA00048778"/>
    </source>
</evidence>
<name>A0A7J6D725_9TELE</name>
<dbReference type="GO" id="GO:0016887">
    <property type="term" value="F:ATP hydrolysis activity"/>
    <property type="evidence" value="ECO:0007669"/>
    <property type="project" value="InterPro"/>
</dbReference>
<dbReference type="GO" id="GO:0006629">
    <property type="term" value="P:lipid metabolic process"/>
    <property type="evidence" value="ECO:0007669"/>
    <property type="project" value="UniProtKB-KW"/>
</dbReference>